<comment type="caution">
    <text evidence="2">The sequence shown here is derived from an EMBL/GenBank/DDBJ whole genome shotgun (WGS) entry which is preliminary data.</text>
</comment>
<organism evidence="2 3">
    <name type="scientific">Paralvinella palmiformis</name>
    <dbReference type="NCBI Taxonomy" id="53620"/>
    <lineage>
        <taxon>Eukaryota</taxon>
        <taxon>Metazoa</taxon>
        <taxon>Spiralia</taxon>
        <taxon>Lophotrochozoa</taxon>
        <taxon>Annelida</taxon>
        <taxon>Polychaeta</taxon>
        <taxon>Sedentaria</taxon>
        <taxon>Canalipalpata</taxon>
        <taxon>Terebellida</taxon>
        <taxon>Terebelliformia</taxon>
        <taxon>Alvinellidae</taxon>
        <taxon>Paralvinella</taxon>
    </lineage>
</organism>
<dbReference type="Proteomes" id="UP001208570">
    <property type="component" value="Unassembled WGS sequence"/>
</dbReference>
<evidence type="ECO:0000313" key="2">
    <source>
        <dbReference type="EMBL" id="KAK2167537.1"/>
    </source>
</evidence>
<accession>A0AAD9KAH2</accession>
<proteinExistence type="predicted"/>
<feature type="signal peptide" evidence="1">
    <location>
        <begin position="1"/>
        <end position="20"/>
    </location>
</feature>
<reference evidence="2" key="1">
    <citation type="journal article" date="2023" name="Mol. Biol. Evol.">
        <title>Third-Generation Sequencing Reveals the Adaptive Role of the Epigenome in Three Deep-Sea Polychaetes.</title>
        <authorList>
            <person name="Perez M."/>
            <person name="Aroh O."/>
            <person name="Sun Y."/>
            <person name="Lan Y."/>
            <person name="Juniper S.K."/>
            <person name="Young C.R."/>
            <person name="Angers B."/>
            <person name="Qian P.Y."/>
        </authorList>
    </citation>
    <scope>NUCLEOTIDE SEQUENCE</scope>
    <source>
        <strain evidence="2">P08H-3</strain>
    </source>
</reference>
<dbReference type="EMBL" id="JAODUP010000026">
    <property type="protein sequence ID" value="KAK2167537.1"/>
    <property type="molecule type" value="Genomic_DNA"/>
</dbReference>
<protein>
    <recommendedName>
        <fullName evidence="4">Lipoprotein</fullName>
    </recommendedName>
</protein>
<keyword evidence="3" id="KW-1185">Reference proteome</keyword>
<sequence>MSYVIDTVLPFCLYVALLSACMPATDRVQAALAGDQTPEEVFSYDLSGVPIIFAPEKRSSDLDMKTTQFRDYDIRPLSIGMTRRGNSGAIDGRMFHFQLPSNERIDDPDCFVEIRVPRKVGGKCKKLPSGTPYCSARGYHYFNHKDCRSVDL</sequence>
<gene>
    <name evidence="2" type="ORF">LSH36_26g00020</name>
</gene>
<evidence type="ECO:0008006" key="4">
    <source>
        <dbReference type="Google" id="ProtNLM"/>
    </source>
</evidence>
<evidence type="ECO:0000313" key="3">
    <source>
        <dbReference type="Proteomes" id="UP001208570"/>
    </source>
</evidence>
<feature type="chain" id="PRO_5042088281" description="Lipoprotein" evidence="1">
    <location>
        <begin position="21"/>
        <end position="152"/>
    </location>
</feature>
<name>A0AAD9KAH2_9ANNE</name>
<dbReference type="AlphaFoldDB" id="A0AAD9KAH2"/>
<evidence type="ECO:0000256" key="1">
    <source>
        <dbReference type="SAM" id="SignalP"/>
    </source>
</evidence>
<keyword evidence="1" id="KW-0732">Signal</keyword>